<feature type="region of interest" description="Disordered" evidence="1">
    <location>
        <begin position="116"/>
        <end position="140"/>
    </location>
</feature>
<evidence type="ECO:0000313" key="2">
    <source>
        <dbReference type="EMBL" id="KMZ63738.1"/>
    </source>
</evidence>
<dbReference type="EMBL" id="LFYR01001212">
    <property type="protein sequence ID" value="KMZ63738.1"/>
    <property type="molecule type" value="Genomic_DNA"/>
</dbReference>
<organism evidence="2 3">
    <name type="scientific">Zostera marina</name>
    <name type="common">Eelgrass</name>
    <dbReference type="NCBI Taxonomy" id="29655"/>
    <lineage>
        <taxon>Eukaryota</taxon>
        <taxon>Viridiplantae</taxon>
        <taxon>Streptophyta</taxon>
        <taxon>Embryophyta</taxon>
        <taxon>Tracheophyta</taxon>
        <taxon>Spermatophyta</taxon>
        <taxon>Magnoliopsida</taxon>
        <taxon>Liliopsida</taxon>
        <taxon>Zosteraceae</taxon>
        <taxon>Zostera</taxon>
    </lineage>
</organism>
<feature type="compositionally biased region" description="Basic and acidic residues" evidence="1">
    <location>
        <begin position="60"/>
        <end position="70"/>
    </location>
</feature>
<reference evidence="3" key="1">
    <citation type="journal article" date="2016" name="Nature">
        <title>The genome of the seagrass Zostera marina reveals angiosperm adaptation to the sea.</title>
        <authorList>
            <person name="Olsen J.L."/>
            <person name="Rouze P."/>
            <person name="Verhelst B."/>
            <person name="Lin Y.-C."/>
            <person name="Bayer T."/>
            <person name="Collen J."/>
            <person name="Dattolo E."/>
            <person name="De Paoli E."/>
            <person name="Dittami S."/>
            <person name="Maumus F."/>
            <person name="Michel G."/>
            <person name="Kersting A."/>
            <person name="Lauritano C."/>
            <person name="Lohaus R."/>
            <person name="Toepel M."/>
            <person name="Tonon T."/>
            <person name="Vanneste K."/>
            <person name="Amirebrahimi M."/>
            <person name="Brakel J."/>
            <person name="Bostroem C."/>
            <person name="Chovatia M."/>
            <person name="Grimwood J."/>
            <person name="Jenkins J.W."/>
            <person name="Jueterbock A."/>
            <person name="Mraz A."/>
            <person name="Stam W.T."/>
            <person name="Tice H."/>
            <person name="Bornberg-Bauer E."/>
            <person name="Green P.J."/>
            <person name="Pearson G.A."/>
            <person name="Procaccini G."/>
            <person name="Duarte C.M."/>
            <person name="Schmutz J."/>
            <person name="Reusch T.B.H."/>
            <person name="Van de Peer Y."/>
        </authorList>
    </citation>
    <scope>NUCLEOTIDE SEQUENCE [LARGE SCALE GENOMIC DNA]</scope>
    <source>
        <strain evidence="3">cv. Finnish</strain>
    </source>
</reference>
<dbReference type="PANTHER" id="PTHR46975">
    <property type="entry name" value="PROTEIN SWEETIE"/>
    <property type="match status" value="1"/>
</dbReference>
<dbReference type="GO" id="GO:0005975">
    <property type="term" value="P:carbohydrate metabolic process"/>
    <property type="evidence" value="ECO:0007669"/>
    <property type="project" value="InterPro"/>
</dbReference>
<proteinExistence type="predicted"/>
<dbReference type="Proteomes" id="UP000036987">
    <property type="component" value="Unassembled WGS sequence"/>
</dbReference>
<keyword evidence="3" id="KW-1185">Reference proteome</keyword>
<name>A0A0K9P424_ZOSMR</name>
<sequence length="140" mass="16003">MYPSHDSFPEKSCKSIGKDVIRASTSQDHMEVHTEFENPYPTVAIHIPKSISYSDVIHPIKDTTQKEPGKINDTNVDEDNDDDWDAFQSFPSNTTINESQDNVNFSILEKKGHHNEQNFDHHHIPDNEVNQTLQFGTPDL</sequence>
<protein>
    <submittedName>
        <fullName evidence="2">Uncharacterized protein</fullName>
    </submittedName>
</protein>
<feature type="compositionally biased region" description="Basic and acidic residues" evidence="1">
    <location>
        <begin position="116"/>
        <end position="126"/>
    </location>
</feature>
<feature type="region of interest" description="Disordered" evidence="1">
    <location>
        <begin position="60"/>
        <end position="81"/>
    </location>
</feature>
<accession>A0A0K9P424</accession>
<comment type="caution">
    <text evidence="2">The sequence shown here is derived from an EMBL/GenBank/DDBJ whole genome shotgun (WGS) entry which is preliminary data.</text>
</comment>
<gene>
    <name evidence="2" type="ORF">ZOSMA_39G00090</name>
</gene>
<evidence type="ECO:0000256" key="1">
    <source>
        <dbReference type="SAM" id="MobiDB-lite"/>
    </source>
</evidence>
<feature type="compositionally biased region" description="Polar residues" evidence="1">
    <location>
        <begin position="128"/>
        <end position="140"/>
    </location>
</feature>
<dbReference type="InterPro" id="IPR044218">
    <property type="entry name" value="SWEETIE"/>
</dbReference>
<dbReference type="AlphaFoldDB" id="A0A0K9P424"/>
<evidence type="ECO:0000313" key="3">
    <source>
        <dbReference type="Proteomes" id="UP000036987"/>
    </source>
</evidence>
<dbReference type="PANTHER" id="PTHR46975:SF2">
    <property type="entry name" value="PROTEIN SWEETIE"/>
    <property type="match status" value="1"/>
</dbReference>